<accession>A0A1F8GS42</accession>
<sequence>MENNRWLHVLLWILFLLIAGVIVLYFISTPSSFANLIGALSLTNLLSNGVIVAILLGIVFLVFYFIPALVASHRHKKNKTAIAIFNLFLGWTFVGWVAALVWAFTVDE</sequence>
<dbReference type="STRING" id="1802701.A3A33_02450"/>
<evidence type="ECO:0000256" key="1">
    <source>
        <dbReference type="SAM" id="Phobius"/>
    </source>
</evidence>
<evidence type="ECO:0000313" key="3">
    <source>
        <dbReference type="Proteomes" id="UP000179047"/>
    </source>
</evidence>
<keyword evidence="1" id="KW-0472">Membrane</keyword>
<evidence type="ECO:0008006" key="4">
    <source>
        <dbReference type="Google" id="ProtNLM"/>
    </source>
</evidence>
<reference evidence="2 3" key="1">
    <citation type="journal article" date="2016" name="Nat. Commun.">
        <title>Thousands of microbial genomes shed light on interconnected biogeochemical processes in an aquifer system.</title>
        <authorList>
            <person name="Anantharaman K."/>
            <person name="Brown C.T."/>
            <person name="Hug L.A."/>
            <person name="Sharon I."/>
            <person name="Castelle C.J."/>
            <person name="Probst A.J."/>
            <person name="Thomas B.C."/>
            <person name="Singh A."/>
            <person name="Wilkins M.J."/>
            <person name="Karaoz U."/>
            <person name="Brodie E.L."/>
            <person name="Williams K.H."/>
            <person name="Hubbard S.S."/>
            <person name="Banfield J.F."/>
        </authorList>
    </citation>
    <scope>NUCLEOTIDE SEQUENCE [LARGE SCALE GENOMIC DNA]</scope>
</reference>
<dbReference type="AlphaFoldDB" id="A0A1F8GS42"/>
<gene>
    <name evidence="2" type="ORF">A3A33_02450</name>
</gene>
<organism evidence="2 3">
    <name type="scientific">Candidatus Yanofskybacteria bacterium RIFCSPLOWO2_01_FULL_49_25</name>
    <dbReference type="NCBI Taxonomy" id="1802701"/>
    <lineage>
        <taxon>Bacteria</taxon>
        <taxon>Candidatus Yanofskyibacteriota</taxon>
    </lineage>
</organism>
<name>A0A1F8GS42_9BACT</name>
<comment type="caution">
    <text evidence="2">The sequence shown here is derived from an EMBL/GenBank/DDBJ whole genome shotgun (WGS) entry which is preliminary data.</text>
</comment>
<keyword evidence="1" id="KW-0812">Transmembrane</keyword>
<feature type="transmembrane region" description="Helical" evidence="1">
    <location>
        <begin position="82"/>
        <end position="104"/>
    </location>
</feature>
<dbReference type="EMBL" id="MGKP01000023">
    <property type="protein sequence ID" value="OGN28193.1"/>
    <property type="molecule type" value="Genomic_DNA"/>
</dbReference>
<evidence type="ECO:0000313" key="2">
    <source>
        <dbReference type="EMBL" id="OGN28193.1"/>
    </source>
</evidence>
<proteinExistence type="predicted"/>
<keyword evidence="1" id="KW-1133">Transmembrane helix</keyword>
<dbReference type="InterPro" id="IPR016410">
    <property type="entry name" value="Phage_imm"/>
</dbReference>
<feature type="transmembrane region" description="Helical" evidence="1">
    <location>
        <begin position="47"/>
        <end position="70"/>
    </location>
</feature>
<dbReference type="Proteomes" id="UP000179047">
    <property type="component" value="Unassembled WGS sequence"/>
</dbReference>
<protein>
    <recommendedName>
        <fullName evidence="4">Superinfection immunity protein</fullName>
    </recommendedName>
</protein>
<feature type="transmembrane region" description="Helical" evidence="1">
    <location>
        <begin position="7"/>
        <end position="27"/>
    </location>
</feature>
<dbReference type="Pfam" id="PF14373">
    <property type="entry name" value="Imm_superinfect"/>
    <property type="match status" value="1"/>
</dbReference>